<keyword evidence="2" id="KW-1185">Reference proteome</keyword>
<gene>
    <name evidence="1" type="ORF">OED52_05490</name>
</gene>
<dbReference type="Proteomes" id="UP001156484">
    <property type="component" value="Chromosome"/>
</dbReference>
<reference evidence="1" key="1">
    <citation type="submission" date="2022-10" db="EMBL/GenBank/DDBJ databases">
        <title>Rhodococcus ferula Z13 complete genome.</title>
        <authorList>
            <person name="Long X."/>
            <person name="Zang M."/>
        </authorList>
    </citation>
    <scope>NUCLEOTIDE SEQUENCE</scope>
    <source>
        <strain evidence="1">Z13</strain>
    </source>
</reference>
<organism evidence="1 2">
    <name type="scientific">Rhodococcus sacchari</name>
    <dbReference type="NCBI Taxonomy" id="2962047"/>
    <lineage>
        <taxon>Bacteria</taxon>
        <taxon>Bacillati</taxon>
        <taxon>Actinomycetota</taxon>
        <taxon>Actinomycetes</taxon>
        <taxon>Mycobacteriales</taxon>
        <taxon>Nocardiaceae</taxon>
        <taxon>Rhodococcus</taxon>
    </lineage>
</organism>
<name>A0ACD4DIV5_9NOCA</name>
<protein>
    <submittedName>
        <fullName evidence="1">Uncharacterized protein</fullName>
    </submittedName>
</protein>
<sequence>MFARSTTIRAHPSYIDAGIKYVRDTVIPALVDLEGCVGTSLIVDRDSGRCIATSSWRDLDAMRSAEDPVARMRDEAARVFHATTEVSRWEVAGMHRDHRAARGACCEVTWVKVDPAEVDRGVDLWKMAALPRMEELDGFCSAGLMIDREAGLGVTSLTFDSAEAMARNREHVDAIRTEVSRAANAEILDTGEFELLVAQLHVPEMV</sequence>
<proteinExistence type="predicted"/>
<dbReference type="EMBL" id="CP107551">
    <property type="protein sequence ID" value="UYP20004.1"/>
    <property type="molecule type" value="Genomic_DNA"/>
</dbReference>
<accession>A0ACD4DIV5</accession>
<evidence type="ECO:0000313" key="2">
    <source>
        <dbReference type="Proteomes" id="UP001156484"/>
    </source>
</evidence>
<evidence type="ECO:0000313" key="1">
    <source>
        <dbReference type="EMBL" id="UYP20004.1"/>
    </source>
</evidence>